<dbReference type="InterPro" id="IPR055356">
    <property type="entry name" value="ZP-N"/>
</dbReference>
<feature type="chain" id="PRO_5025563713" evidence="13">
    <location>
        <begin position="26"/>
        <end position="451"/>
    </location>
</feature>
<evidence type="ECO:0000256" key="1">
    <source>
        <dbReference type="ARBA" id="ARBA00004251"/>
    </source>
</evidence>
<dbReference type="InterPro" id="IPR055355">
    <property type="entry name" value="ZP-C"/>
</dbReference>
<evidence type="ECO:0000256" key="4">
    <source>
        <dbReference type="ARBA" id="ARBA00022530"/>
    </source>
</evidence>
<keyword evidence="10" id="KW-0325">Glycoprotein</keyword>
<reference evidence="15" key="2">
    <citation type="submission" date="2025-08" db="UniProtKB">
        <authorList>
            <consortium name="Ensembl"/>
        </authorList>
    </citation>
    <scope>IDENTIFICATION</scope>
</reference>
<keyword evidence="8" id="KW-0472">Membrane</keyword>
<evidence type="ECO:0000256" key="12">
    <source>
        <dbReference type="ARBA" id="ARBA00024183"/>
    </source>
</evidence>
<keyword evidence="9" id="KW-1015">Disulfide bond</keyword>
<dbReference type="SMART" id="SM00241">
    <property type="entry name" value="ZP"/>
    <property type="match status" value="1"/>
</dbReference>
<evidence type="ECO:0000313" key="15">
    <source>
        <dbReference type="Ensembl" id="ENSMMDP00005004063.1"/>
    </source>
</evidence>
<feature type="domain" description="ZP" evidence="14">
    <location>
        <begin position="155"/>
        <end position="423"/>
    </location>
</feature>
<gene>
    <name evidence="15" type="primary">LOC115369600</name>
</gene>
<dbReference type="PRINTS" id="PR00023">
    <property type="entry name" value="ZPELLUCIDA"/>
</dbReference>
<dbReference type="PROSITE" id="PS51034">
    <property type="entry name" value="ZP_2"/>
    <property type="match status" value="1"/>
</dbReference>
<evidence type="ECO:0000256" key="6">
    <source>
        <dbReference type="ARBA" id="ARBA00022692"/>
    </source>
</evidence>
<keyword evidence="11" id="KW-0278">Fertilization</keyword>
<evidence type="ECO:0000256" key="5">
    <source>
        <dbReference type="ARBA" id="ARBA00022685"/>
    </source>
</evidence>
<keyword evidence="6" id="KW-0812">Transmembrane</keyword>
<dbReference type="GO" id="GO:0060468">
    <property type="term" value="P:prevention of polyspermy"/>
    <property type="evidence" value="ECO:0007669"/>
    <property type="project" value="TreeGrafter"/>
</dbReference>
<accession>A0A667WR41</accession>
<evidence type="ECO:0000256" key="9">
    <source>
        <dbReference type="ARBA" id="ARBA00023157"/>
    </source>
</evidence>
<keyword evidence="16" id="KW-1185">Reference proteome</keyword>
<dbReference type="PANTHER" id="PTHR23343">
    <property type="entry name" value="ZONA PELLUCIDA SPERM-BINDING PROTEIN"/>
    <property type="match status" value="1"/>
</dbReference>
<keyword evidence="3" id="KW-0964">Secreted</keyword>
<evidence type="ECO:0000313" key="16">
    <source>
        <dbReference type="Proteomes" id="UP000472263"/>
    </source>
</evidence>
<keyword evidence="2" id="KW-1003">Cell membrane</keyword>
<dbReference type="Proteomes" id="UP000472263">
    <property type="component" value="Chromosome 13"/>
</dbReference>
<evidence type="ECO:0000256" key="11">
    <source>
        <dbReference type="ARBA" id="ARBA00023279"/>
    </source>
</evidence>
<reference evidence="15" key="1">
    <citation type="submission" date="2019-06" db="EMBL/GenBank/DDBJ databases">
        <authorList>
            <consortium name="Wellcome Sanger Institute Data Sharing"/>
        </authorList>
    </citation>
    <scope>NUCLEOTIDE SEQUENCE [LARGE SCALE GENOMIC DNA]</scope>
</reference>
<evidence type="ECO:0000256" key="10">
    <source>
        <dbReference type="ARBA" id="ARBA00023180"/>
    </source>
</evidence>
<keyword evidence="5" id="KW-0165">Cleavage on pair of basic residues</keyword>
<dbReference type="GO" id="GO:0005886">
    <property type="term" value="C:plasma membrane"/>
    <property type="evidence" value="ECO:0007669"/>
    <property type="project" value="UniProtKB-SubCell"/>
</dbReference>
<dbReference type="InterPro" id="IPR048290">
    <property type="entry name" value="ZP_chr"/>
</dbReference>
<organism evidence="15 16">
    <name type="scientific">Myripristis murdjan</name>
    <name type="common">pinecone soldierfish</name>
    <dbReference type="NCBI Taxonomy" id="586833"/>
    <lineage>
        <taxon>Eukaryota</taxon>
        <taxon>Metazoa</taxon>
        <taxon>Chordata</taxon>
        <taxon>Craniata</taxon>
        <taxon>Vertebrata</taxon>
        <taxon>Euteleostomi</taxon>
        <taxon>Actinopterygii</taxon>
        <taxon>Neopterygii</taxon>
        <taxon>Teleostei</taxon>
        <taxon>Neoteleostei</taxon>
        <taxon>Acanthomorphata</taxon>
        <taxon>Holocentriformes</taxon>
        <taxon>Holocentridae</taxon>
        <taxon>Myripristis</taxon>
    </lineage>
</organism>
<sequence length="451" mass="51070">MKTPTAHFFMVTFILLSMLFLKYDASAPPAQEDINHTAVICHEGFMSLYMSRMQFADLPFSVYVQDEQGRYHQAVAIAQQCHYFVEETETFVILTVAFHSCFVRRQRYITSLITVIMAIADKGRVEIVQLVPLICRREIKEVIKNDNPPASRQFPCSKHGFNIIISQNATVPPLNMDTVRIPSGQSQNCKPNMNSTEMVTFSFPFTDCGAQFVIADGIITYSVTVEAKQLFQKGFIVRDAPFQLMVFCSFVLGRISQLVVKTEEVHLVHSSALESEGVLRAEMRFAKDSSYRSFFSSREPPVVTELGQPVYVEVFVLKLQNKGLELLLRDCWATPSKDPHDAQRWTLLLKGCPFSGDSQRAVLSPVISSKELTYPSLHKRFVFKLFSFVKPPAFQSLVYFHCDVEICKAPDCLQSCHSRRRRLDGIGPLPRQRNIPSVVSGGPIIHLVQPK</sequence>
<dbReference type="Pfam" id="PF00100">
    <property type="entry name" value="Zona_pellucida"/>
    <property type="match status" value="1"/>
</dbReference>
<dbReference type="GeneTree" id="ENSGT00940000163253"/>
<proteinExistence type="predicted"/>
<protein>
    <submittedName>
        <fullName evidence="15">Zona pellucida sperm-binding protein 4-like</fullName>
    </submittedName>
</protein>
<dbReference type="Ensembl" id="ENSMMDT00005004175.1">
    <property type="protein sequence ID" value="ENSMMDP00005004063.1"/>
    <property type="gene ID" value="ENSMMDG00005002255.1"/>
</dbReference>
<dbReference type="OrthoDB" id="8919081at2759"/>
<evidence type="ECO:0000256" key="8">
    <source>
        <dbReference type="ARBA" id="ARBA00023136"/>
    </source>
</evidence>
<evidence type="ECO:0000256" key="2">
    <source>
        <dbReference type="ARBA" id="ARBA00022475"/>
    </source>
</evidence>
<dbReference type="PANTHER" id="PTHR23343:SF31">
    <property type="entry name" value="ZONA PELLUCIDA SPERM-BINDING PROTEIN 4"/>
    <property type="match status" value="1"/>
</dbReference>
<evidence type="ECO:0000259" key="14">
    <source>
        <dbReference type="PROSITE" id="PS51034"/>
    </source>
</evidence>
<dbReference type="InterPro" id="IPR001507">
    <property type="entry name" value="ZP_dom"/>
</dbReference>
<dbReference type="AlphaFoldDB" id="A0A667WR41"/>
<evidence type="ECO:0000256" key="13">
    <source>
        <dbReference type="SAM" id="SignalP"/>
    </source>
</evidence>
<evidence type="ECO:0000256" key="3">
    <source>
        <dbReference type="ARBA" id="ARBA00022525"/>
    </source>
</evidence>
<dbReference type="InParanoid" id="A0A667WR41"/>
<name>A0A667WR41_9TELE</name>
<dbReference type="RefSeq" id="XP_029922085.1">
    <property type="nucleotide sequence ID" value="XM_030066225.1"/>
</dbReference>
<reference evidence="15" key="3">
    <citation type="submission" date="2025-09" db="UniProtKB">
        <authorList>
            <consortium name="Ensembl"/>
        </authorList>
    </citation>
    <scope>IDENTIFICATION</scope>
</reference>
<dbReference type="GO" id="GO:0035805">
    <property type="term" value="C:egg coat"/>
    <property type="evidence" value="ECO:0007669"/>
    <property type="project" value="UniProtKB-SubCell"/>
</dbReference>
<keyword evidence="4" id="KW-0272">Extracellular matrix</keyword>
<keyword evidence="13" id="KW-0732">Signal</keyword>
<dbReference type="GO" id="GO:0032190">
    <property type="term" value="F:acrosin binding"/>
    <property type="evidence" value="ECO:0007669"/>
    <property type="project" value="TreeGrafter"/>
</dbReference>
<dbReference type="GeneID" id="115369600"/>
<evidence type="ECO:0000256" key="7">
    <source>
        <dbReference type="ARBA" id="ARBA00022989"/>
    </source>
</evidence>
<dbReference type="GO" id="GO:0007339">
    <property type="term" value="P:binding of sperm to zona pellucida"/>
    <property type="evidence" value="ECO:0007669"/>
    <property type="project" value="TreeGrafter"/>
</dbReference>
<keyword evidence="7" id="KW-1133">Transmembrane helix</keyword>
<comment type="subcellular location">
    <subcellularLocation>
        <location evidence="1">Cell membrane</location>
        <topology evidence="1">Single-pass type I membrane protein</topology>
    </subcellularLocation>
    <subcellularLocation>
        <location evidence="12">Zona pellucida</location>
    </subcellularLocation>
</comment>
<dbReference type="InterPro" id="IPR051148">
    <property type="entry name" value="Zona_Pellucida_Domain_gp"/>
</dbReference>
<feature type="signal peptide" evidence="13">
    <location>
        <begin position="1"/>
        <end position="25"/>
    </location>
</feature>
<dbReference type="InterPro" id="IPR042235">
    <property type="entry name" value="ZP-C_dom"/>
</dbReference>
<dbReference type="Pfam" id="PF23344">
    <property type="entry name" value="ZP-N"/>
    <property type="match status" value="1"/>
</dbReference>
<dbReference type="Gene3D" id="2.60.40.4100">
    <property type="entry name" value="Zona pellucida, ZP-C domain"/>
    <property type="match status" value="1"/>
</dbReference>
<dbReference type="Gene3D" id="2.60.40.3210">
    <property type="entry name" value="Zona pellucida, ZP-N domain"/>
    <property type="match status" value="1"/>
</dbReference>
<dbReference type="GO" id="GO:0035804">
    <property type="term" value="F:structural constituent of egg coat"/>
    <property type="evidence" value="ECO:0007669"/>
    <property type="project" value="TreeGrafter"/>
</dbReference>